<name>A0ACC0VAN0_9HYPO</name>
<dbReference type="EMBL" id="CM047940">
    <property type="protein sequence ID" value="KAI9903475.1"/>
    <property type="molecule type" value="Genomic_DNA"/>
</dbReference>
<accession>A0ACC0VAN0</accession>
<dbReference type="Proteomes" id="UP001163324">
    <property type="component" value="Chromosome 1"/>
</dbReference>
<reference evidence="1" key="1">
    <citation type="submission" date="2022-10" db="EMBL/GenBank/DDBJ databases">
        <title>Complete Genome of Trichothecium roseum strain YXFP-22015, a Plant Pathogen Isolated from Citrus.</title>
        <authorList>
            <person name="Wang Y."/>
            <person name="Zhu L."/>
        </authorList>
    </citation>
    <scope>NUCLEOTIDE SEQUENCE</scope>
    <source>
        <strain evidence="1">YXFP-22015</strain>
    </source>
</reference>
<comment type="caution">
    <text evidence="1">The sequence shown here is derived from an EMBL/GenBank/DDBJ whole genome shotgun (WGS) entry which is preliminary data.</text>
</comment>
<gene>
    <name evidence="1" type="ORF">N3K66_000004</name>
</gene>
<keyword evidence="2" id="KW-1185">Reference proteome</keyword>
<proteinExistence type="predicted"/>
<organism evidence="1 2">
    <name type="scientific">Trichothecium roseum</name>
    <dbReference type="NCBI Taxonomy" id="47278"/>
    <lineage>
        <taxon>Eukaryota</taxon>
        <taxon>Fungi</taxon>
        <taxon>Dikarya</taxon>
        <taxon>Ascomycota</taxon>
        <taxon>Pezizomycotina</taxon>
        <taxon>Sordariomycetes</taxon>
        <taxon>Hypocreomycetidae</taxon>
        <taxon>Hypocreales</taxon>
        <taxon>Hypocreales incertae sedis</taxon>
        <taxon>Trichothecium</taxon>
    </lineage>
</organism>
<sequence>MSTFRIHTTVLRECAEKYSSKSVLKVPKKNVDPVEWRDVSFTQFQHDIETYAKYWADKLEKQGVKPRSVVGMWVKGLAYSDLLHQWGIARAGYIPQFCSLRLTDPAVTYQLVQKAEAVALVHDQDSTHIVKDCPVPAYQAIDLLDHTGIENLPLPDLWEPENGDDTTMFFHTSGSTSGIPKLVPVSARWNQNMIEKLEAMNDVAPATRPYPASNLMGSFSHAASTIYFIQSMCRGGSYILPTCLPYSATELQRMIEIGDLSIFAIFPAFLTTFLRNAQTDPALLASLQKLDYIMHAGLEPDPTMDAWIQDNGLTMVNVFASTETGLVMLSNSATGKGGLLKRAPKSCFDLVPLAPDAGFDEQLYEVVVPPEAHECPDASLLDPSDGKLHTGDLFAEVEPGWYTFKGRNDDWIKMAMAGRCDSGLIEKNVMKTCGEDIVESVIVVGAGRESPTIIVEPVEDIQVDDQASRSRIEELKNEICKRIAPFHKSRYIHERVDDPRFIIVVSKGTLPRTSTKGNIRRKQTEEAFKTQLDEIYSS</sequence>
<protein>
    <submittedName>
        <fullName evidence="1">Uncharacterized protein</fullName>
    </submittedName>
</protein>
<evidence type="ECO:0000313" key="2">
    <source>
        <dbReference type="Proteomes" id="UP001163324"/>
    </source>
</evidence>
<evidence type="ECO:0000313" key="1">
    <source>
        <dbReference type="EMBL" id="KAI9903475.1"/>
    </source>
</evidence>